<keyword evidence="3" id="KW-0813">Transport</keyword>
<proteinExistence type="predicted"/>
<keyword evidence="6" id="KW-0732">Signal</keyword>
<gene>
    <name evidence="11" type="ORF">ABEB36_007806</name>
</gene>
<evidence type="ECO:0000313" key="12">
    <source>
        <dbReference type="Proteomes" id="UP001566132"/>
    </source>
</evidence>
<dbReference type="PANTHER" id="PTHR14995:SF2">
    <property type="entry name" value="PROTEIN AMNIONLESS"/>
    <property type="match status" value="1"/>
</dbReference>
<keyword evidence="8 10" id="KW-1133">Transmembrane helix</keyword>
<evidence type="ECO:0000256" key="9">
    <source>
        <dbReference type="ARBA" id="ARBA00023136"/>
    </source>
</evidence>
<evidence type="ECO:0000256" key="4">
    <source>
        <dbReference type="ARBA" id="ARBA00022475"/>
    </source>
</evidence>
<evidence type="ECO:0000256" key="2">
    <source>
        <dbReference type="ARBA" id="ARBA00021200"/>
    </source>
</evidence>
<sequence length="392" mass="45075">MNWEDGEAKIDCPGLIFLYEFHYIYVDILNLKSLTLPEFGKVILKEASEIRFDELSTDIMNCVQIVGPGTNDWTTPHLWYNLDNPDNPAVPYIERLPSRYDDVIFPTPLHAASIIINAEVKSVSLQTGSFTDVELSETDFNLMITNDTCLNPAGCVKKWSQDYLIQNTMCSDLEKQDWEPQCTDPLYDYSFCNVPKCGAVVTIRKLKKDFRISKIQDALKKYKSPNFAGRLYPDEVKIFFTEKVFSGSSFVDAMDFYEKLIEDGSYDVDAISIEFSGLPNRFWINHLKSARSFIFSILLWVIILFGVFFLVSNLKTNIFYRFLSNRPLTTYVMHYNNIEDRGYIVDSQSIVDLNQSFDNPIYDHQSTSTSTKVLSMDVPELIAEEKIEDDAL</sequence>
<organism evidence="11 12">
    <name type="scientific">Hypothenemus hampei</name>
    <name type="common">Coffee berry borer</name>
    <dbReference type="NCBI Taxonomy" id="57062"/>
    <lineage>
        <taxon>Eukaryota</taxon>
        <taxon>Metazoa</taxon>
        <taxon>Ecdysozoa</taxon>
        <taxon>Arthropoda</taxon>
        <taxon>Hexapoda</taxon>
        <taxon>Insecta</taxon>
        <taxon>Pterygota</taxon>
        <taxon>Neoptera</taxon>
        <taxon>Endopterygota</taxon>
        <taxon>Coleoptera</taxon>
        <taxon>Polyphaga</taxon>
        <taxon>Cucujiformia</taxon>
        <taxon>Curculionidae</taxon>
        <taxon>Scolytinae</taxon>
        <taxon>Hypothenemus</taxon>
    </lineage>
</organism>
<keyword evidence="9 10" id="KW-0472">Membrane</keyword>
<keyword evidence="5 10" id="KW-0812">Transmembrane</keyword>
<comment type="subcellular location">
    <subcellularLocation>
        <location evidence="1">Cell membrane</location>
        <topology evidence="1">Single-pass type I membrane protein</topology>
    </subcellularLocation>
</comment>
<dbReference type="Pfam" id="PF14828">
    <property type="entry name" value="Amnionless"/>
    <property type="match status" value="1"/>
</dbReference>
<name>A0ABD1EV77_HYPHA</name>
<dbReference type="GO" id="GO:0005886">
    <property type="term" value="C:plasma membrane"/>
    <property type="evidence" value="ECO:0007669"/>
    <property type="project" value="UniProtKB-SubCell"/>
</dbReference>
<evidence type="ECO:0000313" key="11">
    <source>
        <dbReference type="EMBL" id="KAL1502698.1"/>
    </source>
</evidence>
<keyword evidence="7" id="KW-0653">Protein transport</keyword>
<dbReference type="AlphaFoldDB" id="A0ABD1EV77"/>
<accession>A0ABD1EV77</accession>
<evidence type="ECO:0000256" key="3">
    <source>
        <dbReference type="ARBA" id="ARBA00022448"/>
    </source>
</evidence>
<dbReference type="EMBL" id="JBDJPC010000005">
    <property type="protein sequence ID" value="KAL1502698.1"/>
    <property type="molecule type" value="Genomic_DNA"/>
</dbReference>
<feature type="transmembrane region" description="Helical" evidence="10">
    <location>
        <begin position="293"/>
        <end position="311"/>
    </location>
</feature>
<evidence type="ECO:0000256" key="1">
    <source>
        <dbReference type="ARBA" id="ARBA00004251"/>
    </source>
</evidence>
<dbReference type="InterPro" id="IPR026112">
    <property type="entry name" value="AMN"/>
</dbReference>
<evidence type="ECO:0000256" key="5">
    <source>
        <dbReference type="ARBA" id="ARBA00022692"/>
    </source>
</evidence>
<keyword evidence="12" id="KW-1185">Reference proteome</keyword>
<dbReference type="PANTHER" id="PTHR14995">
    <property type="entry name" value="AMNIONLESS"/>
    <property type="match status" value="1"/>
</dbReference>
<reference evidence="11 12" key="1">
    <citation type="submission" date="2024-05" db="EMBL/GenBank/DDBJ databases">
        <title>Genetic variation in Jamaican populations of the coffee berry borer (Hypothenemus hampei).</title>
        <authorList>
            <person name="Errbii M."/>
            <person name="Myrie A."/>
        </authorList>
    </citation>
    <scope>NUCLEOTIDE SEQUENCE [LARGE SCALE GENOMIC DNA]</scope>
    <source>
        <strain evidence="11">JA-Hopewell-2020-01-JO</strain>
        <tissue evidence="11">Whole body</tissue>
    </source>
</reference>
<evidence type="ECO:0000256" key="7">
    <source>
        <dbReference type="ARBA" id="ARBA00022927"/>
    </source>
</evidence>
<dbReference type="Proteomes" id="UP001566132">
    <property type="component" value="Unassembled WGS sequence"/>
</dbReference>
<protein>
    <recommendedName>
        <fullName evidence="2">Protein amnionless</fullName>
    </recommendedName>
</protein>
<dbReference type="GO" id="GO:0015031">
    <property type="term" value="P:protein transport"/>
    <property type="evidence" value="ECO:0007669"/>
    <property type="project" value="UniProtKB-KW"/>
</dbReference>
<keyword evidence="4" id="KW-1003">Cell membrane</keyword>
<comment type="caution">
    <text evidence="11">The sequence shown here is derived from an EMBL/GenBank/DDBJ whole genome shotgun (WGS) entry which is preliminary data.</text>
</comment>
<evidence type="ECO:0000256" key="10">
    <source>
        <dbReference type="SAM" id="Phobius"/>
    </source>
</evidence>
<evidence type="ECO:0000256" key="8">
    <source>
        <dbReference type="ARBA" id="ARBA00022989"/>
    </source>
</evidence>
<evidence type="ECO:0000256" key="6">
    <source>
        <dbReference type="ARBA" id="ARBA00022729"/>
    </source>
</evidence>